<reference evidence="2 3" key="1">
    <citation type="journal article" date="2015" name="Genome Biol.">
        <title>Comparative genomics of Steinernema reveals deeply conserved gene regulatory networks.</title>
        <authorList>
            <person name="Dillman A.R."/>
            <person name="Macchietto M."/>
            <person name="Porter C.F."/>
            <person name="Rogers A."/>
            <person name="Williams B."/>
            <person name="Antoshechkin I."/>
            <person name="Lee M.M."/>
            <person name="Goodwin Z."/>
            <person name="Lu X."/>
            <person name="Lewis E.E."/>
            <person name="Goodrich-Blair H."/>
            <person name="Stock S.P."/>
            <person name="Adams B.J."/>
            <person name="Sternberg P.W."/>
            <person name="Mortazavi A."/>
        </authorList>
    </citation>
    <scope>NUCLEOTIDE SEQUENCE [LARGE SCALE GENOMIC DNA]</scope>
    <source>
        <strain evidence="2 3">ALL</strain>
    </source>
</reference>
<organism evidence="2 3">
    <name type="scientific">Steinernema carpocapsae</name>
    <name type="common">Entomopathogenic nematode</name>
    <dbReference type="NCBI Taxonomy" id="34508"/>
    <lineage>
        <taxon>Eukaryota</taxon>
        <taxon>Metazoa</taxon>
        <taxon>Ecdysozoa</taxon>
        <taxon>Nematoda</taxon>
        <taxon>Chromadorea</taxon>
        <taxon>Rhabditida</taxon>
        <taxon>Tylenchina</taxon>
        <taxon>Panagrolaimomorpha</taxon>
        <taxon>Strongyloidoidea</taxon>
        <taxon>Steinernematidae</taxon>
        <taxon>Steinernema</taxon>
    </lineage>
</organism>
<evidence type="ECO:0000313" key="2">
    <source>
        <dbReference type="EMBL" id="TKR89482.1"/>
    </source>
</evidence>
<sequence>MRRCREVSHICLLDSEHHGKESAKRRAEIVHIEKYQRHHGTHQPGHVDVTREVELGIASQPRSPKTTCRWTRQKATPAA</sequence>
<dbReference type="AlphaFoldDB" id="A0A4U5P0Q8"/>
<evidence type="ECO:0000256" key="1">
    <source>
        <dbReference type="SAM" id="MobiDB-lite"/>
    </source>
</evidence>
<proteinExistence type="predicted"/>
<dbReference type="EMBL" id="AZBU02000003">
    <property type="protein sequence ID" value="TKR89482.1"/>
    <property type="molecule type" value="Genomic_DNA"/>
</dbReference>
<keyword evidence="3" id="KW-1185">Reference proteome</keyword>
<dbReference type="Proteomes" id="UP000298663">
    <property type="component" value="Unassembled WGS sequence"/>
</dbReference>
<protein>
    <submittedName>
        <fullName evidence="2">Uncharacterized protein</fullName>
    </submittedName>
</protein>
<comment type="caution">
    <text evidence="2">The sequence shown here is derived from an EMBL/GenBank/DDBJ whole genome shotgun (WGS) entry which is preliminary data.</text>
</comment>
<evidence type="ECO:0000313" key="3">
    <source>
        <dbReference type="Proteomes" id="UP000298663"/>
    </source>
</evidence>
<feature type="compositionally biased region" description="Polar residues" evidence="1">
    <location>
        <begin position="60"/>
        <end position="79"/>
    </location>
</feature>
<name>A0A4U5P0Q8_STECR</name>
<gene>
    <name evidence="2" type="ORF">L596_013579</name>
</gene>
<accession>A0A4U5P0Q8</accession>
<reference evidence="2 3" key="2">
    <citation type="journal article" date="2019" name="G3 (Bethesda)">
        <title>Hybrid Assembly of the Genome of the Entomopathogenic Nematode Steinernema carpocapsae Identifies the X-Chromosome.</title>
        <authorList>
            <person name="Serra L."/>
            <person name="Macchietto M."/>
            <person name="Macias-Munoz A."/>
            <person name="McGill C.J."/>
            <person name="Rodriguez I.M."/>
            <person name="Rodriguez B."/>
            <person name="Murad R."/>
            <person name="Mortazavi A."/>
        </authorList>
    </citation>
    <scope>NUCLEOTIDE SEQUENCE [LARGE SCALE GENOMIC DNA]</scope>
    <source>
        <strain evidence="2 3">ALL</strain>
    </source>
</reference>
<feature type="region of interest" description="Disordered" evidence="1">
    <location>
        <begin position="58"/>
        <end position="79"/>
    </location>
</feature>